<accession>A0A061AQC4</accession>
<evidence type="ECO:0000313" key="1">
    <source>
        <dbReference type="EMBL" id="CDR36910.1"/>
    </source>
</evidence>
<name>A0A061AQC4_CYBFA</name>
<organism evidence="1">
    <name type="scientific">Cyberlindnera fabianii</name>
    <name type="common">Yeast</name>
    <name type="synonym">Hansenula fabianii</name>
    <dbReference type="NCBI Taxonomy" id="36022"/>
    <lineage>
        <taxon>Eukaryota</taxon>
        <taxon>Fungi</taxon>
        <taxon>Dikarya</taxon>
        <taxon>Ascomycota</taxon>
        <taxon>Saccharomycotina</taxon>
        <taxon>Saccharomycetes</taxon>
        <taxon>Phaffomycetales</taxon>
        <taxon>Phaffomycetaceae</taxon>
        <taxon>Cyberlindnera</taxon>
    </lineage>
</organism>
<dbReference type="EMBL" id="LK052886">
    <property type="protein sequence ID" value="CDR36910.1"/>
    <property type="molecule type" value="Genomic_DNA"/>
</dbReference>
<dbReference type="AlphaFoldDB" id="A0A061AQC4"/>
<reference evidence="1" key="1">
    <citation type="journal article" date="2014" name="Genome Announc.">
        <title>Genome sequence of the yeast Cyberlindnera fabianii (Hansenula fabianii).</title>
        <authorList>
            <person name="Freel K.C."/>
            <person name="Sarilar V."/>
            <person name="Neuveglise C."/>
            <person name="Devillers H."/>
            <person name="Friedrich A."/>
            <person name="Schacherer J."/>
        </authorList>
    </citation>
    <scope>NUCLEOTIDE SEQUENCE</scope>
    <source>
        <strain evidence="1">YJS4271</strain>
    </source>
</reference>
<dbReference type="VEuPathDB" id="FungiDB:BON22_0593"/>
<gene>
    <name evidence="1" type="ORF">CYFA0S_01e05501g</name>
</gene>
<sequence>MYKHTTTIATTIAVMNSSDAILVSTPTEQPFASSNTFELTAAEQANVDKVIAAIEVPNTDSSATVMSFALSPNEHATLVNSDSLKTIQLISSSSTEGGSIVAPESLQALPEDPTAESLYKHLAKHKGNIEEIVFVCGSTGRVGESLGQYIPGLAEIGSSSNTLIILMARHYSIVSSPRLSENIKHVKALDQHWADIIKVTMGISTMAKYSLIWCVNTPNAVTTSNNMLSELLVIGNWSLIVAIVSTYKPGVIRYGLNRHILPTMAHANDYHEHHQTLDVVNDAVLRNKVETVIIIECGTITGPKRVSGGNNLIEFERPTVAHTLVSRFLGPFLPNTAKPADLARVILSSFVVSRETRVLFVRYKDLKAISGHFVKIHGIDKRAFSRFRGSKIGEFFFRGF</sequence>
<proteinExistence type="predicted"/>
<protein>
    <submittedName>
        <fullName evidence="1">CYFA0S01e05501g1_1</fullName>
    </submittedName>
</protein>